<dbReference type="InterPro" id="IPR055140">
    <property type="entry name" value="Thiolase_C_2"/>
</dbReference>
<dbReference type="PANTHER" id="PTHR42870:SF6">
    <property type="entry name" value="ACETYL-COA C-ACYLTRANSFERASE"/>
    <property type="match status" value="1"/>
</dbReference>
<gene>
    <name evidence="3" type="ORF">DSCW_64970</name>
</gene>
<dbReference type="AlphaFoldDB" id="A0A5K7ZE41"/>
<dbReference type="EMBL" id="AP021875">
    <property type="protein sequence ID" value="BBO79080.1"/>
    <property type="molecule type" value="Genomic_DNA"/>
</dbReference>
<dbReference type="PIRSF" id="PIRSF000429">
    <property type="entry name" value="Ac-CoA_Ac_transf"/>
    <property type="match status" value="1"/>
</dbReference>
<evidence type="ECO:0000313" key="4">
    <source>
        <dbReference type="Proteomes" id="UP000427769"/>
    </source>
</evidence>
<dbReference type="OrthoDB" id="9785768at2"/>
<feature type="domain" description="Thiolase N-terminal" evidence="1">
    <location>
        <begin position="11"/>
        <end position="258"/>
    </location>
</feature>
<dbReference type="CDD" id="cd00829">
    <property type="entry name" value="SCP-x_thiolase"/>
    <property type="match status" value="1"/>
</dbReference>
<dbReference type="Proteomes" id="UP000427769">
    <property type="component" value="Chromosome"/>
</dbReference>
<sequence length="421" mass="45085">MPKKRKLARGVAIAGAGMSKFGMFPDKNSKDLFAEAFGEMLTSVDKGLDPKDIDALYVGNFTNDFFVHQAHWGPIISDLIGLTPKPATRTEGACASSALAFREGVFAIASGFYDIVLVGGVEQMSKRTTEEVAEGLALATVPYEGEAGFTFPGVFGALATAYFAKYGAGREDLMNITVKSHNNAPLNPKAQFPLTIRDIMDARRKKLEQRGLPVPDWSDEKSFLSDPTVNPPVAWPLHLYDCCPISDGASCILLVAEELVRNFTDEPIFVAGIGQGSGRGLHASESLTSFEATRYAAQEAYGMAGIDADAIQFAEVHDCFSMAELIHVEDLGFFPQGQGYRAIAEGATALNGPIPINTSGGLKCKGHPVGATGTSQLFEIWTQLRGKAGKRQVPKDNLRIGAAHNLGGTGGTCTFTILERR</sequence>
<accession>A0A5K7ZE41</accession>
<keyword evidence="4" id="KW-1185">Reference proteome</keyword>
<dbReference type="Gene3D" id="3.40.47.10">
    <property type="match status" value="1"/>
</dbReference>
<evidence type="ECO:0000313" key="3">
    <source>
        <dbReference type="EMBL" id="BBO79080.1"/>
    </source>
</evidence>
<dbReference type="SUPFAM" id="SSF53901">
    <property type="entry name" value="Thiolase-like"/>
    <property type="match status" value="2"/>
</dbReference>
<dbReference type="RefSeq" id="WP_155307647.1">
    <property type="nucleotide sequence ID" value="NZ_AP021875.1"/>
</dbReference>
<reference evidence="3 4" key="1">
    <citation type="submission" date="2019-11" db="EMBL/GenBank/DDBJ databases">
        <title>Comparative genomics of hydrocarbon-degrading Desulfosarcina strains.</title>
        <authorList>
            <person name="Watanabe M."/>
            <person name="Kojima H."/>
            <person name="Fukui M."/>
        </authorList>
    </citation>
    <scope>NUCLEOTIDE SEQUENCE [LARGE SCALE GENOMIC DNA]</scope>
    <source>
        <strain evidence="3 4">PP31</strain>
    </source>
</reference>
<evidence type="ECO:0000259" key="1">
    <source>
        <dbReference type="Pfam" id="PF00108"/>
    </source>
</evidence>
<dbReference type="InterPro" id="IPR016039">
    <property type="entry name" value="Thiolase-like"/>
</dbReference>
<dbReference type="Pfam" id="PF00108">
    <property type="entry name" value="Thiolase_N"/>
    <property type="match status" value="1"/>
</dbReference>
<protein>
    <submittedName>
        <fullName evidence="3">3-ketoacyl-CoA thiolase</fullName>
    </submittedName>
</protein>
<dbReference type="PANTHER" id="PTHR42870">
    <property type="entry name" value="ACETYL-COA C-ACETYLTRANSFERASE"/>
    <property type="match status" value="1"/>
</dbReference>
<dbReference type="GO" id="GO:0003988">
    <property type="term" value="F:acetyl-CoA C-acyltransferase activity"/>
    <property type="evidence" value="ECO:0007669"/>
    <property type="project" value="UniProtKB-ARBA"/>
</dbReference>
<dbReference type="InterPro" id="IPR002155">
    <property type="entry name" value="Thiolase"/>
</dbReference>
<name>A0A5K7ZE41_9BACT</name>
<dbReference type="KEGG" id="dwd:DSCW_64970"/>
<evidence type="ECO:0000259" key="2">
    <source>
        <dbReference type="Pfam" id="PF22691"/>
    </source>
</evidence>
<organism evidence="3 4">
    <name type="scientific">Desulfosarcina widdelii</name>
    <dbReference type="NCBI Taxonomy" id="947919"/>
    <lineage>
        <taxon>Bacteria</taxon>
        <taxon>Pseudomonadati</taxon>
        <taxon>Thermodesulfobacteriota</taxon>
        <taxon>Desulfobacteria</taxon>
        <taxon>Desulfobacterales</taxon>
        <taxon>Desulfosarcinaceae</taxon>
        <taxon>Desulfosarcina</taxon>
    </lineage>
</organism>
<dbReference type="InterPro" id="IPR020616">
    <property type="entry name" value="Thiolase_N"/>
</dbReference>
<dbReference type="Pfam" id="PF22691">
    <property type="entry name" value="Thiolase_C_1"/>
    <property type="match status" value="1"/>
</dbReference>
<proteinExistence type="predicted"/>
<feature type="domain" description="Thiolase C-terminal" evidence="2">
    <location>
        <begin position="280"/>
        <end position="420"/>
    </location>
</feature>